<accession>A0A432YLS2</accession>
<protein>
    <submittedName>
        <fullName evidence="2">Uncharacterized protein</fullName>
    </submittedName>
</protein>
<evidence type="ECO:0000313" key="2">
    <source>
        <dbReference type="EMBL" id="RUO61937.1"/>
    </source>
</evidence>
<feature type="coiled-coil region" evidence="1">
    <location>
        <begin position="32"/>
        <end position="59"/>
    </location>
</feature>
<evidence type="ECO:0000313" key="3">
    <source>
        <dbReference type="Proteomes" id="UP000288259"/>
    </source>
</evidence>
<organism evidence="2 3">
    <name type="scientific">Pseudidiomarina insulisalsae</name>
    <dbReference type="NCBI Taxonomy" id="575789"/>
    <lineage>
        <taxon>Bacteria</taxon>
        <taxon>Pseudomonadati</taxon>
        <taxon>Pseudomonadota</taxon>
        <taxon>Gammaproteobacteria</taxon>
        <taxon>Alteromonadales</taxon>
        <taxon>Idiomarinaceae</taxon>
        <taxon>Pseudidiomarina</taxon>
    </lineage>
</organism>
<dbReference type="AlphaFoldDB" id="A0A432YLS2"/>
<keyword evidence="1" id="KW-0175">Coiled coil</keyword>
<proteinExistence type="predicted"/>
<comment type="caution">
    <text evidence="2">The sequence shown here is derived from an EMBL/GenBank/DDBJ whole genome shotgun (WGS) entry which is preliminary data.</text>
</comment>
<dbReference type="Proteomes" id="UP000288259">
    <property type="component" value="Unassembled WGS sequence"/>
</dbReference>
<gene>
    <name evidence="2" type="ORF">CWI71_06170</name>
</gene>
<name>A0A432YLS2_9GAMM</name>
<dbReference type="EMBL" id="PIPY01000005">
    <property type="protein sequence ID" value="RUO61937.1"/>
    <property type="molecule type" value="Genomic_DNA"/>
</dbReference>
<evidence type="ECO:0000256" key="1">
    <source>
        <dbReference type="SAM" id="Coils"/>
    </source>
</evidence>
<keyword evidence="3" id="KW-1185">Reference proteome</keyword>
<sequence>MLELLWIALLNSEVTTAPSPALRQQLEKVSALRIAELAERAAETEVRKLQHKLQAAQLLAQIREVEQPGSAHADAGENPLHGIQLLSVIDSGQQVSVWFREGERAFSLQPSQPSSHGLQMELRARQVILRKGNWQQVFHLAEGW</sequence>
<dbReference type="RefSeq" id="WP_126754397.1">
    <property type="nucleotide sequence ID" value="NZ_PIPY01000005.1"/>
</dbReference>
<reference evidence="3" key="1">
    <citation type="journal article" date="2018" name="Front. Microbiol.">
        <title>Genome-Based Analysis Reveals the Taxonomy and Diversity of the Family Idiomarinaceae.</title>
        <authorList>
            <person name="Liu Y."/>
            <person name="Lai Q."/>
            <person name="Shao Z."/>
        </authorList>
    </citation>
    <scope>NUCLEOTIDE SEQUENCE [LARGE SCALE GENOMIC DNA]</scope>
    <source>
        <strain evidence="3">CVS-6</strain>
    </source>
</reference>